<dbReference type="Proteomes" id="UP000014070">
    <property type="component" value="Chromosome"/>
</dbReference>
<feature type="transmembrane region" description="Helical" evidence="1">
    <location>
        <begin position="6"/>
        <end position="30"/>
    </location>
</feature>
<dbReference type="HOGENOM" id="CLU_173117_0_0_2"/>
<proteinExistence type="predicted"/>
<evidence type="ECO:0000313" key="3">
    <source>
        <dbReference type="Proteomes" id="UP000014070"/>
    </source>
</evidence>
<reference evidence="2 3" key="1">
    <citation type="journal article" date="2013" name="Genome Announc.">
        <title>Genome sequence of 'Candidatus Methanomassiliicoccus intestinalis' Issoire-Mx1, a third thermoplasmatales-related methanogenic archaeon from human feces.</title>
        <authorList>
            <person name="Borrel G."/>
            <person name="Harris H.M."/>
            <person name="Parisot N."/>
            <person name="Gaci N."/>
            <person name="Tottey W."/>
            <person name="Mihajlovski A."/>
            <person name="Deane J."/>
            <person name="Gribaldo S."/>
            <person name="Bardot O."/>
            <person name="Peyretaillade E."/>
            <person name="Peyret P."/>
            <person name="O'Toole P.W."/>
            <person name="Brugere J.F."/>
        </authorList>
    </citation>
    <scope>NUCLEOTIDE SEQUENCE [LARGE SCALE GENOMIC DNA]</scope>
    <source>
        <strain evidence="2 3">Issoire-Mx1</strain>
    </source>
</reference>
<accession>R9T494</accession>
<evidence type="ECO:0000313" key="2">
    <source>
        <dbReference type="EMBL" id="AGN25717.1"/>
    </source>
</evidence>
<protein>
    <recommendedName>
        <fullName evidence="4">DUF3784 domain-containing protein</fullName>
    </recommendedName>
</protein>
<gene>
    <name evidence="2" type="ORF">MMINT_03220</name>
</gene>
<keyword evidence="1" id="KW-0472">Membrane</keyword>
<keyword evidence="1" id="KW-1133">Transmembrane helix</keyword>
<evidence type="ECO:0000256" key="1">
    <source>
        <dbReference type="SAM" id="Phobius"/>
    </source>
</evidence>
<keyword evidence="1" id="KW-0812">Transmembrane</keyword>
<dbReference type="GeneID" id="41322758"/>
<feature type="transmembrane region" description="Helical" evidence="1">
    <location>
        <begin position="64"/>
        <end position="82"/>
    </location>
</feature>
<keyword evidence="3" id="KW-1185">Reference proteome</keyword>
<dbReference type="AlphaFoldDB" id="R9T494"/>
<dbReference type="EMBL" id="CP005934">
    <property type="protein sequence ID" value="AGN25717.1"/>
    <property type="molecule type" value="Genomic_DNA"/>
</dbReference>
<evidence type="ECO:0008006" key="4">
    <source>
        <dbReference type="Google" id="ProtNLM"/>
    </source>
</evidence>
<feature type="transmembrane region" description="Helical" evidence="1">
    <location>
        <begin position="88"/>
        <end position="108"/>
    </location>
</feature>
<name>R9T494_METII</name>
<sequence>MEIDTETIFITVSIVFFMVGLVFVSIGVYACKRKTPMYFYAGTEISESDITDVKAYNRANGIMWGGYGLLYFIPICIYLFAPDKINDTVLSVTTTMCILGIFALLWIYQKIDEKYRIHNE</sequence>
<dbReference type="InParanoid" id="R9T494"/>
<dbReference type="KEGG" id="mer:MMINT_03220"/>
<organism evidence="2 3">
    <name type="scientific">Methanomassiliicoccus intestinalis (strain Issoire-Mx1)</name>
    <dbReference type="NCBI Taxonomy" id="1295009"/>
    <lineage>
        <taxon>Archaea</taxon>
        <taxon>Methanobacteriati</taxon>
        <taxon>Thermoplasmatota</taxon>
        <taxon>Thermoplasmata</taxon>
        <taxon>Methanomassiliicoccales</taxon>
        <taxon>Methanomassiliicoccaceae</taxon>
        <taxon>Methanomassiliicoccus</taxon>
    </lineage>
</organism>
<dbReference type="RefSeq" id="WP_020448242.1">
    <property type="nucleotide sequence ID" value="NC_021353.1"/>
</dbReference>